<keyword evidence="2" id="KW-1185">Reference proteome</keyword>
<evidence type="ECO:0000313" key="1">
    <source>
        <dbReference type="EMBL" id="SFE19541.1"/>
    </source>
</evidence>
<reference evidence="2" key="1">
    <citation type="submission" date="2016-10" db="EMBL/GenBank/DDBJ databases">
        <authorList>
            <person name="Varghese N."/>
            <person name="Submissions S."/>
        </authorList>
    </citation>
    <scope>NUCLEOTIDE SEQUENCE [LARGE SCALE GENOMIC DNA]</scope>
    <source>
        <strain evidence="2">DSM 7481</strain>
    </source>
</reference>
<organism evidence="1 2">
    <name type="scientific">Paracidovorax konjaci</name>
    <dbReference type="NCBI Taxonomy" id="32040"/>
    <lineage>
        <taxon>Bacteria</taxon>
        <taxon>Pseudomonadati</taxon>
        <taxon>Pseudomonadota</taxon>
        <taxon>Betaproteobacteria</taxon>
        <taxon>Burkholderiales</taxon>
        <taxon>Comamonadaceae</taxon>
        <taxon>Paracidovorax</taxon>
    </lineage>
</organism>
<dbReference type="Proteomes" id="UP000199517">
    <property type="component" value="Unassembled WGS sequence"/>
</dbReference>
<evidence type="ECO:0000313" key="2">
    <source>
        <dbReference type="Proteomes" id="UP000199517"/>
    </source>
</evidence>
<name>A0A1I1YJ70_9BURK</name>
<protein>
    <submittedName>
        <fullName evidence="1">Uncharacterized protein</fullName>
    </submittedName>
</protein>
<gene>
    <name evidence="1" type="ORF">SAMN04489710_11841</name>
</gene>
<sequence>MNLEITGTETAGQLIKQLVALRHFARRVIRGLDANHRHRTHFERCRDNAADGAMKASAMAELAEIDERELMLRSAEVEIGLYLLPLCDALDRKATRAQIFDAINTNPADRDTDLVRKYGEKSHRLICVLALENSASTRKDEWTEPLSQPLKWCHTMAFMREMTTNAKFDRAIHDEANEFFGGAFGEYRERPLMERLAGKAV</sequence>
<dbReference type="RefSeq" id="WP_092956693.1">
    <property type="nucleotide sequence ID" value="NZ_FOMQ01000018.1"/>
</dbReference>
<dbReference type="AlphaFoldDB" id="A0A1I1YJ70"/>
<dbReference type="OrthoDB" id="8897182at2"/>
<dbReference type="EMBL" id="FOMQ01000018">
    <property type="protein sequence ID" value="SFE19541.1"/>
    <property type="molecule type" value="Genomic_DNA"/>
</dbReference>
<dbReference type="STRING" id="32040.SAMN04489710_11841"/>
<proteinExistence type="predicted"/>
<accession>A0A1I1YJ70</accession>